<dbReference type="GO" id="GO:0008061">
    <property type="term" value="F:chitin binding"/>
    <property type="evidence" value="ECO:0007669"/>
    <property type="project" value="UniProtKB-KW"/>
</dbReference>
<dbReference type="InterPro" id="IPR052210">
    <property type="entry name" value="LysM1-like"/>
</dbReference>
<dbReference type="PROSITE" id="PS51782">
    <property type="entry name" value="LYSM"/>
    <property type="match status" value="1"/>
</dbReference>
<feature type="domain" description="LysM" evidence="4">
    <location>
        <begin position="45"/>
        <end position="89"/>
    </location>
</feature>
<dbReference type="Gramene" id="Potri.005G224300.1.v4.1">
    <property type="protein sequence ID" value="Potri.005G224300.1.v4.1"/>
    <property type="gene ID" value="Potri.005G224300.v4.1"/>
</dbReference>
<evidence type="ECO:0000256" key="3">
    <source>
        <dbReference type="SAM" id="SignalP"/>
    </source>
</evidence>
<reference evidence="5 6" key="1">
    <citation type="journal article" date="2006" name="Science">
        <title>The genome of black cottonwood, Populus trichocarpa (Torr. &amp; Gray).</title>
        <authorList>
            <person name="Tuskan G.A."/>
            <person name="Difazio S."/>
            <person name="Jansson S."/>
            <person name="Bohlmann J."/>
            <person name="Grigoriev I."/>
            <person name="Hellsten U."/>
            <person name="Putnam N."/>
            <person name="Ralph S."/>
            <person name="Rombauts S."/>
            <person name="Salamov A."/>
            <person name="Schein J."/>
            <person name="Sterck L."/>
            <person name="Aerts A."/>
            <person name="Bhalerao R.R."/>
            <person name="Bhalerao R.P."/>
            <person name="Blaudez D."/>
            <person name="Boerjan W."/>
            <person name="Brun A."/>
            <person name="Brunner A."/>
            <person name="Busov V."/>
            <person name="Campbell M."/>
            <person name="Carlson J."/>
            <person name="Chalot M."/>
            <person name="Chapman J."/>
            <person name="Chen G.L."/>
            <person name="Cooper D."/>
            <person name="Coutinho P.M."/>
            <person name="Couturier J."/>
            <person name="Covert S."/>
            <person name="Cronk Q."/>
            <person name="Cunningham R."/>
            <person name="Davis J."/>
            <person name="Degroeve S."/>
            <person name="Dejardin A."/>
            <person name="Depamphilis C."/>
            <person name="Detter J."/>
            <person name="Dirks B."/>
            <person name="Dubchak I."/>
            <person name="Duplessis S."/>
            <person name="Ehlting J."/>
            <person name="Ellis B."/>
            <person name="Gendler K."/>
            <person name="Goodstein D."/>
            <person name="Gribskov M."/>
            <person name="Grimwood J."/>
            <person name="Groover A."/>
            <person name="Gunter L."/>
            <person name="Hamberger B."/>
            <person name="Heinze B."/>
            <person name="Helariutta Y."/>
            <person name="Henrissat B."/>
            <person name="Holligan D."/>
            <person name="Holt R."/>
            <person name="Huang W."/>
            <person name="Islam-Faridi N."/>
            <person name="Jones S."/>
            <person name="Jones-Rhoades M."/>
            <person name="Jorgensen R."/>
            <person name="Joshi C."/>
            <person name="Kangasjarvi J."/>
            <person name="Karlsson J."/>
            <person name="Kelleher C."/>
            <person name="Kirkpatrick R."/>
            <person name="Kirst M."/>
            <person name="Kohler A."/>
            <person name="Kalluri U."/>
            <person name="Larimer F."/>
            <person name="Leebens-Mack J."/>
            <person name="Leple J.C."/>
            <person name="Locascio P."/>
            <person name="Lou Y."/>
            <person name="Lucas S."/>
            <person name="Martin F."/>
            <person name="Montanini B."/>
            <person name="Napoli C."/>
            <person name="Nelson D.R."/>
            <person name="Nelson C."/>
            <person name="Nieminen K."/>
            <person name="Nilsson O."/>
            <person name="Pereda V."/>
            <person name="Peter G."/>
            <person name="Philippe R."/>
            <person name="Pilate G."/>
            <person name="Poliakov A."/>
            <person name="Razumovskaya J."/>
            <person name="Richardson P."/>
            <person name="Rinaldi C."/>
            <person name="Ritland K."/>
            <person name="Rouze P."/>
            <person name="Ryaboy D."/>
            <person name="Schmutz J."/>
            <person name="Schrader J."/>
            <person name="Segerman B."/>
            <person name="Shin H."/>
            <person name="Siddiqui A."/>
            <person name="Sterky F."/>
            <person name="Terry A."/>
            <person name="Tsai C.J."/>
            <person name="Uberbacher E."/>
            <person name="Unneberg P."/>
            <person name="Vahala J."/>
            <person name="Wall K."/>
            <person name="Wessler S."/>
            <person name="Yang G."/>
            <person name="Yin T."/>
            <person name="Douglas C."/>
            <person name="Marra M."/>
            <person name="Sandberg G."/>
            <person name="Van de Peer Y."/>
            <person name="Rokhsar D."/>
        </authorList>
    </citation>
    <scope>NUCLEOTIDE SEQUENCE [LARGE SCALE GENOMIC DNA]</scope>
    <source>
        <strain evidence="6">cv. Nisqually</strain>
    </source>
</reference>
<dbReference type="eggNOG" id="ENOG502S77K">
    <property type="taxonomic scope" value="Eukaryota"/>
</dbReference>
<dbReference type="Pfam" id="PF01476">
    <property type="entry name" value="LysM"/>
    <property type="match status" value="1"/>
</dbReference>
<dbReference type="AlphaFoldDB" id="B9H8M1"/>
<gene>
    <name evidence="5" type="ORF">POPTR_005G224300</name>
</gene>
<evidence type="ECO:0000256" key="1">
    <source>
        <dbReference type="ARBA" id="ARBA00022669"/>
    </source>
</evidence>
<keyword evidence="1" id="KW-0147">Chitin-binding</keyword>
<evidence type="ECO:0000256" key="2">
    <source>
        <dbReference type="ARBA" id="ARBA00023026"/>
    </source>
</evidence>
<dbReference type="SMART" id="SM00257">
    <property type="entry name" value="LysM"/>
    <property type="match status" value="1"/>
</dbReference>
<feature type="signal peptide" evidence="3">
    <location>
        <begin position="1"/>
        <end position="29"/>
    </location>
</feature>
<organism evidence="5 6">
    <name type="scientific">Populus trichocarpa</name>
    <name type="common">Western balsam poplar</name>
    <name type="synonym">Populus balsamifera subsp. trichocarpa</name>
    <dbReference type="NCBI Taxonomy" id="3694"/>
    <lineage>
        <taxon>Eukaryota</taxon>
        <taxon>Viridiplantae</taxon>
        <taxon>Streptophyta</taxon>
        <taxon>Embryophyta</taxon>
        <taxon>Tracheophyta</taxon>
        <taxon>Spermatophyta</taxon>
        <taxon>Magnoliopsida</taxon>
        <taxon>eudicotyledons</taxon>
        <taxon>Gunneridae</taxon>
        <taxon>Pentapetalae</taxon>
        <taxon>rosids</taxon>
        <taxon>fabids</taxon>
        <taxon>Malpighiales</taxon>
        <taxon>Salicaceae</taxon>
        <taxon>Saliceae</taxon>
        <taxon>Populus</taxon>
    </lineage>
</organism>
<dbReference type="Gene3D" id="3.10.350.10">
    <property type="entry name" value="LysM domain"/>
    <property type="match status" value="1"/>
</dbReference>
<dbReference type="Proteomes" id="UP000006729">
    <property type="component" value="Chromosome 5"/>
</dbReference>
<dbReference type="InterPro" id="IPR036779">
    <property type="entry name" value="LysM_dom_sf"/>
</dbReference>
<accession>B9H8M1</accession>
<dbReference type="OMA" id="PNINCHN"/>
<dbReference type="PANTHER" id="PTHR34997">
    <property type="entry name" value="AM15"/>
    <property type="match status" value="1"/>
</dbReference>
<dbReference type="STRING" id="3694.B9H8M1"/>
<dbReference type="PANTHER" id="PTHR34997:SF1">
    <property type="entry name" value="PEPTIDOGLYCAN-BINDING LYSIN DOMAIN"/>
    <property type="match status" value="1"/>
</dbReference>
<name>B9H8M1_POPTR</name>
<keyword evidence="2" id="KW-0843">Virulence</keyword>
<proteinExistence type="predicted"/>
<sequence length="94" mass="10026">MAKSSNKTTLLFNLALMLSFLLIASVVESRSVLGRAAASTPECVSVHGVVTGDTCTAVEKQFDLTANDFKAINPNLDCDKLFVGQWLCVEGTSN</sequence>
<evidence type="ECO:0000313" key="6">
    <source>
        <dbReference type="Proteomes" id="UP000006729"/>
    </source>
</evidence>
<feature type="chain" id="PRO_5030166006" description="LysM domain-containing protein" evidence="3">
    <location>
        <begin position="30"/>
        <end position="94"/>
    </location>
</feature>
<dbReference type="InParanoid" id="B9H8M1"/>
<protein>
    <recommendedName>
        <fullName evidence="4">LysM domain-containing protein</fullName>
    </recommendedName>
</protein>
<keyword evidence="3" id="KW-0732">Signal</keyword>
<dbReference type="EMBL" id="CM009294">
    <property type="protein sequence ID" value="PNT38116.1"/>
    <property type="molecule type" value="Genomic_DNA"/>
</dbReference>
<dbReference type="CDD" id="cd00118">
    <property type="entry name" value="LysM"/>
    <property type="match status" value="1"/>
</dbReference>
<evidence type="ECO:0000259" key="4">
    <source>
        <dbReference type="PROSITE" id="PS51782"/>
    </source>
</evidence>
<evidence type="ECO:0000313" key="5">
    <source>
        <dbReference type="EMBL" id="PNT38116.1"/>
    </source>
</evidence>
<keyword evidence="6" id="KW-1185">Reference proteome</keyword>
<dbReference type="SUPFAM" id="SSF54106">
    <property type="entry name" value="LysM domain"/>
    <property type="match status" value="1"/>
</dbReference>
<dbReference type="InterPro" id="IPR018392">
    <property type="entry name" value="LysM"/>
</dbReference>
<dbReference type="HOGENOM" id="CLU_141309_1_0_1"/>